<evidence type="ECO:0000313" key="2">
    <source>
        <dbReference type="EMBL" id="GAY60870.1"/>
    </source>
</evidence>
<feature type="compositionally biased region" description="Polar residues" evidence="1">
    <location>
        <begin position="99"/>
        <end position="108"/>
    </location>
</feature>
<organism evidence="2 3">
    <name type="scientific">Citrus unshiu</name>
    <name type="common">Satsuma mandarin</name>
    <name type="synonym">Citrus nobilis var. unshiu</name>
    <dbReference type="NCBI Taxonomy" id="55188"/>
    <lineage>
        <taxon>Eukaryota</taxon>
        <taxon>Viridiplantae</taxon>
        <taxon>Streptophyta</taxon>
        <taxon>Embryophyta</taxon>
        <taxon>Tracheophyta</taxon>
        <taxon>Spermatophyta</taxon>
        <taxon>Magnoliopsida</taxon>
        <taxon>eudicotyledons</taxon>
        <taxon>Gunneridae</taxon>
        <taxon>Pentapetalae</taxon>
        <taxon>rosids</taxon>
        <taxon>malvids</taxon>
        <taxon>Sapindales</taxon>
        <taxon>Rutaceae</taxon>
        <taxon>Aurantioideae</taxon>
        <taxon>Citrus</taxon>
    </lineage>
</organism>
<evidence type="ECO:0000256" key="1">
    <source>
        <dbReference type="SAM" id="MobiDB-lite"/>
    </source>
</evidence>
<gene>
    <name evidence="2" type="ORF">CUMW_205460</name>
</gene>
<evidence type="ECO:0000313" key="3">
    <source>
        <dbReference type="Proteomes" id="UP000236630"/>
    </source>
</evidence>
<feature type="region of interest" description="Disordered" evidence="1">
    <location>
        <begin position="82"/>
        <end position="108"/>
    </location>
</feature>
<accession>A0A2H5Q8A1</accession>
<sequence>MPSNTSCKVIHLQVRVLLPEDGHDATIGMPKSLVVLVVGLPLQVLDLSSVGVTERFELSLIHSLLPLQLLLEASDSRDSAPLLSSRQRQLCSSPIEYPPSSSGRSGQP</sequence>
<comment type="caution">
    <text evidence="2">The sequence shown here is derived from an EMBL/GenBank/DDBJ whole genome shotgun (WGS) entry which is preliminary data.</text>
</comment>
<dbReference type="Proteomes" id="UP000236630">
    <property type="component" value="Unassembled WGS sequence"/>
</dbReference>
<feature type="compositionally biased region" description="Low complexity" evidence="1">
    <location>
        <begin position="82"/>
        <end position="93"/>
    </location>
</feature>
<name>A0A2H5Q8A1_CITUN</name>
<keyword evidence="3" id="KW-1185">Reference proteome</keyword>
<dbReference type="EMBL" id="BDQV01000249">
    <property type="protein sequence ID" value="GAY60870.1"/>
    <property type="molecule type" value="Genomic_DNA"/>
</dbReference>
<reference evidence="2 3" key="1">
    <citation type="journal article" date="2017" name="Front. Genet.">
        <title>Draft sequencing of the heterozygous diploid genome of Satsuma (Citrus unshiu Marc.) using a hybrid assembly approach.</title>
        <authorList>
            <person name="Shimizu T."/>
            <person name="Tanizawa Y."/>
            <person name="Mochizuki T."/>
            <person name="Nagasaki H."/>
            <person name="Yoshioka T."/>
            <person name="Toyoda A."/>
            <person name="Fujiyama A."/>
            <person name="Kaminuma E."/>
            <person name="Nakamura Y."/>
        </authorList>
    </citation>
    <scope>NUCLEOTIDE SEQUENCE [LARGE SCALE GENOMIC DNA]</scope>
    <source>
        <strain evidence="3">cv. Miyagawa wase</strain>
    </source>
</reference>
<protein>
    <submittedName>
        <fullName evidence="2">Uncharacterized protein</fullName>
    </submittedName>
</protein>
<proteinExistence type="predicted"/>
<dbReference type="AlphaFoldDB" id="A0A2H5Q8A1"/>